<dbReference type="RefSeq" id="WP_018646264.1">
    <property type="nucleotide sequence ID" value="NZ_VLLA01000008.1"/>
</dbReference>
<keyword evidence="2" id="KW-1185">Reference proteome</keyword>
<evidence type="ECO:0000313" key="2">
    <source>
        <dbReference type="Proteomes" id="UP000316291"/>
    </source>
</evidence>
<dbReference type="Proteomes" id="UP000316291">
    <property type="component" value="Unassembled WGS sequence"/>
</dbReference>
<name>A0A562RMZ9_9BRAD</name>
<organism evidence="1 2">
    <name type="scientific">Bradyrhizobium huanghuaihaiense</name>
    <dbReference type="NCBI Taxonomy" id="990078"/>
    <lineage>
        <taxon>Bacteria</taxon>
        <taxon>Pseudomonadati</taxon>
        <taxon>Pseudomonadota</taxon>
        <taxon>Alphaproteobacteria</taxon>
        <taxon>Hyphomicrobiales</taxon>
        <taxon>Nitrobacteraceae</taxon>
        <taxon>Bradyrhizobium</taxon>
    </lineage>
</organism>
<dbReference type="OrthoDB" id="8238197at2"/>
<evidence type="ECO:0000313" key="1">
    <source>
        <dbReference type="EMBL" id="TWI70425.1"/>
    </source>
</evidence>
<gene>
    <name evidence="1" type="ORF">IQ16_03598</name>
</gene>
<dbReference type="AlphaFoldDB" id="A0A562RMZ9"/>
<protein>
    <submittedName>
        <fullName evidence="1">Uncharacterized protein</fullName>
    </submittedName>
</protein>
<accession>A0A562RMZ9</accession>
<proteinExistence type="predicted"/>
<comment type="caution">
    <text evidence="1">The sequence shown here is derived from an EMBL/GenBank/DDBJ whole genome shotgun (WGS) entry which is preliminary data.</text>
</comment>
<reference evidence="1 2" key="1">
    <citation type="journal article" date="2015" name="Stand. Genomic Sci.">
        <title>Genomic Encyclopedia of Bacterial and Archaeal Type Strains, Phase III: the genomes of soil and plant-associated and newly described type strains.</title>
        <authorList>
            <person name="Whitman W.B."/>
            <person name="Woyke T."/>
            <person name="Klenk H.P."/>
            <person name="Zhou Y."/>
            <person name="Lilburn T.G."/>
            <person name="Beck B.J."/>
            <person name="De Vos P."/>
            <person name="Vandamme P."/>
            <person name="Eisen J.A."/>
            <person name="Garrity G."/>
            <person name="Hugenholtz P."/>
            <person name="Kyrpides N.C."/>
        </authorList>
    </citation>
    <scope>NUCLEOTIDE SEQUENCE [LARGE SCALE GENOMIC DNA]</scope>
    <source>
        <strain evidence="1 2">CGMCC 1.10948</strain>
    </source>
</reference>
<dbReference type="EMBL" id="VLLA01000008">
    <property type="protein sequence ID" value="TWI70425.1"/>
    <property type="molecule type" value="Genomic_DNA"/>
</dbReference>
<sequence>MSNTGWKDDLARDLEAYGFGEEPSAFEMARASVIEHWSTEIRRIGKGFKLVVVGQARRHPDYEDGDRICTAAVHWFDRHARFVRTAHRIYVLGEQAGEEIPEDGINTE</sequence>